<reference evidence="2 3" key="1">
    <citation type="submission" date="2020-01" db="EMBL/GenBank/DDBJ databases">
        <authorList>
            <person name="Lee S.D."/>
        </authorList>
    </citation>
    <scope>NUCLEOTIDE SEQUENCE [LARGE SCALE GENOMIC DNA]</scope>
    <source>
        <strain evidence="2 3">SAP-1</strain>
    </source>
</reference>
<dbReference type="InterPro" id="IPR016039">
    <property type="entry name" value="Thiolase-like"/>
</dbReference>
<dbReference type="EMBL" id="JAADJU010000011">
    <property type="protein sequence ID" value="NMP29078.1"/>
    <property type="molecule type" value="Genomic_DNA"/>
</dbReference>
<evidence type="ECO:0000313" key="3">
    <source>
        <dbReference type="Proteomes" id="UP000585363"/>
    </source>
</evidence>
<sequence>MNYALSVLDWLAIAPGLSSSQAWSQWASLATTTTEFCGEIEKSQRIPMMSARRMSTASRLAVEAGLALLEKHQIDMAVFSSRHGELERTYKILQVLAQEQAVSPTDFSMSVHNTAAGWMTITAKNTLPVTSLAAGLDSFQQAMVEARAMLAVEGVKKVLLVDFDGAVPAIYGAEANTPGFPYCVALVLTLGEQLECRQVNTQRIDSLPQSLTFLRHWLLKSTEFVIGADTHHWQWKRAE</sequence>
<dbReference type="Gene3D" id="3.40.47.10">
    <property type="match status" value="1"/>
</dbReference>
<dbReference type="Pfam" id="PF13723">
    <property type="entry name" value="Ketoacyl-synt_2"/>
    <property type="match status" value="1"/>
</dbReference>
<evidence type="ECO:0000313" key="2">
    <source>
        <dbReference type="EMBL" id="NMP29078.1"/>
    </source>
</evidence>
<gene>
    <name evidence="2" type="ORF">GW590_19670</name>
</gene>
<organism evidence="2 3">
    <name type="scientific">Rouxiella aceris</name>
    <dbReference type="NCBI Taxonomy" id="2703884"/>
    <lineage>
        <taxon>Bacteria</taxon>
        <taxon>Pseudomonadati</taxon>
        <taxon>Pseudomonadota</taxon>
        <taxon>Gammaproteobacteria</taxon>
        <taxon>Enterobacterales</taxon>
        <taxon>Yersiniaceae</taxon>
        <taxon>Rouxiella</taxon>
    </lineage>
</organism>
<dbReference type="SUPFAM" id="SSF53901">
    <property type="entry name" value="Thiolase-like"/>
    <property type="match status" value="1"/>
</dbReference>
<comment type="caution">
    <text evidence="2">The sequence shown here is derived from an EMBL/GenBank/DDBJ whole genome shotgun (WGS) entry which is preliminary data.</text>
</comment>
<reference evidence="2 3" key="2">
    <citation type="submission" date="2020-06" db="EMBL/GenBank/DDBJ databases">
        <title>Polyphasic characterization of a Rahnella strain isolated from tree sap.</title>
        <authorList>
            <person name="Kim I.S."/>
        </authorList>
    </citation>
    <scope>NUCLEOTIDE SEQUENCE [LARGE SCALE GENOMIC DNA]</scope>
    <source>
        <strain evidence="2 3">SAP-1</strain>
    </source>
</reference>
<dbReference type="RefSeq" id="WP_169404778.1">
    <property type="nucleotide sequence ID" value="NZ_JAADJU010000011.1"/>
</dbReference>
<keyword evidence="3" id="KW-1185">Reference proteome</keyword>
<dbReference type="Proteomes" id="UP000585363">
    <property type="component" value="Unassembled WGS sequence"/>
</dbReference>
<protein>
    <submittedName>
        <fullName evidence="2">Beta-ketoacyl synthase chain length factor</fullName>
    </submittedName>
</protein>
<evidence type="ECO:0000259" key="1">
    <source>
        <dbReference type="Pfam" id="PF13723"/>
    </source>
</evidence>
<dbReference type="AlphaFoldDB" id="A0A848MKM6"/>
<name>A0A848MKM6_9GAMM</name>
<feature type="domain" description="Beta-ketoacyl synthase-like N-terminal" evidence="1">
    <location>
        <begin position="23"/>
        <end position="236"/>
    </location>
</feature>
<dbReference type="InterPro" id="IPR014030">
    <property type="entry name" value="Ketoacyl_synth_N"/>
</dbReference>
<accession>A0A848MKM6</accession>
<dbReference type="GO" id="GO:0016746">
    <property type="term" value="F:acyltransferase activity"/>
    <property type="evidence" value="ECO:0007669"/>
    <property type="project" value="InterPro"/>
</dbReference>
<proteinExistence type="predicted"/>